<organism evidence="1 2">
    <name type="scientific">Bradyrhizobium erythrophlei</name>
    <dbReference type="NCBI Taxonomy" id="1437360"/>
    <lineage>
        <taxon>Bacteria</taxon>
        <taxon>Pseudomonadati</taxon>
        <taxon>Pseudomonadota</taxon>
        <taxon>Alphaproteobacteria</taxon>
        <taxon>Hyphomicrobiales</taxon>
        <taxon>Nitrobacteraceae</taxon>
        <taxon>Bradyrhizobium</taxon>
    </lineage>
</organism>
<dbReference type="EMBL" id="LT670818">
    <property type="protein sequence ID" value="SHG24904.1"/>
    <property type="molecule type" value="Genomic_DNA"/>
</dbReference>
<name>A0A1M5I954_9BRAD</name>
<gene>
    <name evidence="1" type="ORF">SAMN05444169_1398</name>
</gene>
<proteinExistence type="predicted"/>
<sequence>MNIRGGANGRWCLRCPFRTSHVSDLVSMGTIAMDQLDKNEGLFIFAVGKLEDMLNEFKARYYVEEFPI</sequence>
<protein>
    <submittedName>
        <fullName evidence="1">Uncharacterized protein</fullName>
    </submittedName>
</protein>
<dbReference type="AlphaFoldDB" id="A0A1M5I954"/>
<evidence type="ECO:0000313" key="2">
    <source>
        <dbReference type="Proteomes" id="UP000190675"/>
    </source>
</evidence>
<evidence type="ECO:0000313" key="1">
    <source>
        <dbReference type="EMBL" id="SHG24904.1"/>
    </source>
</evidence>
<dbReference type="Proteomes" id="UP000190675">
    <property type="component" value="Chromosome I"/>
</dbReference>
<accession>A0A1M5I954</accession>
<reference evidence="1 2" key="1">
    <citation type="submission" date="2016-11" db="EMBL/GenBank/DDBJ databases">
        <authorList>
            <person name="Jaros S."/>
            <person name="Januszkiewicz K."/>
            <person name="Wedrychowicz H."/>
        </authorList>
    </citation>
    <scope>NUCLEOTIDE SEQUENCE [LARGE SCALE GENOMIC DNA]</scope>
    <source>
        <strain evidence="1 2">GAS242</strain>
    </source>
</reference>